<dbReference type="STRING" id="1263082.A0A068S4A6"/>
<dbReference type="InterPro" id="IPR012337">
    <property type="entry name" value="RNaseH-like_sf"/>
</dbReference>
<feature type="region of interest" description="Disordered" evidence="1">
    <location>
        <begin position="436"/>
        <end position="467"/>
    </location>
</feature>
<comment type="caution">
    <text evidence="2">The sequence shown here is derived from an EMBL/GenBank/DDBJ whole genome shotgun (WGS) entry which is preliminary data.</text>
</comment>
<feature type="region of interest" description="Disordered" evidence="1">
    <location>
        <begin position="485"/>
        <end position="545"/>
    </location>
</feature>
<protein>
    <recommendedName>
        <fullName evidence="4">3'-5' exonuclease domain-containing protein</fullName>
    </recommendedName>
</protein>
<accession>A0A068S4A6</accession>
<evidence type="ECO:0008006" key="4">
    <source>
        <dbReference type="Google" id="ProtNLM"/>
    </source>
</evidence>
<dbReference type="SUPFAM" id="SSF53098">
    <property type="entry name" value="Ribonuclease H-like"/>
    <property type="match status" value="2"/>
</dbReference>
<dbReference type="OrthoDB" id="26838at2759"/>
<dbReference type="GO" id="GO:0003676">
    <property type="term" value="F:nucleic acid binding"/>
    <property type="evidence" value="ECO:0007669"/>
    <property type="project" value="InterPro"/>
</dbReference>
<organism evidence="2 3">
    <name type="scientific">Lichtheimia corymbifera JMRC:FSU:9682</name>
    <dbReference type="NCBI Taxonomy" id="1263082"/>
    <lineage>
        <taxon>Eukaryota</taxon>
        <taxon>Fungi</taxon>
        <taxon>Fungi incertae sedis</taxon>
        <taxon>Mucoromycota</taxon>
        <taxon>Mucoromycotina</taxon>
        <taxon>Mucoromycetes</taxon>
        <taxon>Mucorales</taxon>
        <taxon>Lichtheimiaceae</taxon>
        <taxon>Lichtheimia</taxon>
    </lineage>
</organism>
<feature type="region of interest" description="Disordered" evidence="1">
    <location>
        <begin position="620"/>
        <end position="705"/>
    </location>
</feature>
<proteinExistence type="predicted"/>
<dbReference type="Gene3D" id="3.30.420.10">
    <property type="entry name" value="Ribonuclease H-like superfamily/Ribonuclease H"/>
    <property type="match status" value="2"/>
</dbReference>
<evidence type="ECO:0000256" key="1">
    <source>
        <dbReference type="SAM" id="MobiDB-lite"/>
    </source>
</evidence>
<dbReference type="Proteomes" id="UP000027586">
    <property type="component" value="Unassembled WGS sequence"/>
</dbReference>
<dbReference type="AlphaFoldDB" id="A0A068S4A6"/>
<feature type="compositionally biased region" description="Low complexity" evidence="1">
    <location>
        <begin position="451"/>
        <end position="461"/>
    </location>
</feature>
<feature type="compositionally biased region" description="Low complexity" evidence="1">
    <location>
        <begin position="625"/>
        <end position="636"/>
    </location>
</feature>
<keyword evidence="3" id="KW-1185">Reference proteome</keyword>
<evidence type="ECO:0000313" key="2">
    <source>
        <dbReference type="EMBL" id="CDH56036.1"/>
    </source>
</evidence>
<feature type="compositionally biased region" description="Acidic residues" evidence="1">
    <location>
        <begin position="678"/>
        <end position="695"/>
    </location>
</feature>
<dbReference type="EMBL" id="CBTN010000034">
    <property type="protein sequence ID" value="CDH56036.1"/>
    <property type="molecule type" value="Genomic_DNA"/>
</dbReference>
<evidence type="ECO:0000313" key="3">
    <source>
        <dbReference type="Proteomes" id="UP000027586"/>
    </source>
</evidence>
<feature type="compositionally biased region" description="Low complexity" evidence="1">
    <location>
        <begin position="519"/>
        <end position="529"/>
    </location>
</feature>
<feature type="compositionally biased region" description="Basic and acidic residues" evidence="1">
    <location>
        <begin position="485"/>
        <end position="498"/>
    </location>
</feature>
<name>A0A068S4A6_9FUNG</name>
<dbReference type="VEuPathDB" id="FungiDB:LCOR_07124.1"/>
<dbReference type="InterPro" id="IPR036397">
    <property type="entry name" value="RNaseH_sf"/>
</dbReference>
<sequence>MSAALDRLGEVNTNTVLSMDTYWKNAMSVCEAAMSMLTPFENQNHTLVDAATTSLRQLLTHGKEYSRMKQYSAAAAAAATQRDKEYQPSPYKHRPRKTIQDLGFNPRENWIIKDDRTVLVRLSDDTYVTCQAITTVEELDTILPELRKASHIAIDCEFLGLKGCTPELKVLQLAVSSTLGYALAIDRIGLQAVRERLEPILSQPHHQQQGEEEKMDGPSAIAKQERLYLGWAFRGDAQAIEAAFPGIQLPYILDLQAKLRSVAVEQLKLYNAMNRYAPKWSGLEEFNKAKQLGDTFRYTGYDCVWVQNPLPPECFVYAVFDVVSLIALHEAVDHHPTIPTHFWPETIISTLAPKALERWLRARAVAAHSPLNTRTSSSNSLTLVETTVAMRKDKQPIQSEATAAASSSSIQTAAAGGFNDDDPQFLRDMEEALRLSRQEAERQQGGGDMTSGSSKQGSPSSAADEKGDATLLEEDFDGGEEAHFATDVYDDTHNKRDGANPIKLGTWDTIDDYEPNEQRGGSNSSSSNRGNHEQRQRQQQQQHPGYDYMQQISRAMNQHASGEYSFEPPPEQASWNNLAETSVSEWKRGADVELDWNEMEQHNTEQVNSSQPAETVKFHTSVHGQQVASWASQQQQKKTGEDSWDTADAKPTMMQMRMNPLPKFKTKQKSKGPRVIIPDDDDFSDDDDDDDDDDVSTTSDETRDDEVAVQVEETYKDDIFLSGQGAIHMHLIRNVAQLATLPQLDKQQSLTAAITAQAHRVVTREGVPELHLKALQIYISTGDAYTVLTDHVHSLVGNNREKIQSSTIGYILTSPHVRRVMWGYQFVADELQHRLGFEPGAMIDLAVCYNDNVDQDGKPVSVWDAALEFANASFQQDLDMFRDCKHDMEGLQQRKFSSSLWDKERVPEAALRYSAMQAWLLHYIYQRTLERGHPPIKDYHVWQSNTKYSLEL</sequence>
<gene>
    <name evidence="2" type="ORF">LCOR_07124.1</name>
</gene>
<reference evidence="2" key="1">
    <citation type="submission" date="2013-08" db="EMBL/GenBank/DDBJ databases">
        <title>Gene expansion shapes genome architecture in the human pathogen Lichtheimia corymbifera: an evolutionary genomics analysis in the ancient terrestrial Mucorales (Mucoromycotina).</title>
        <authorList>
            <person name="Schwartze V.U."/>
            <person name="Winter S."/>
            <person name="Shelest E."/>
            <person name="Marcet-Houben M."/>
            <person name="Horn F."/>
            <person name="Wehner S."/>
            <person name="Hoffmann K."/>
            <person name="Riege K."/>
            <person name="Sammeth M."/>
            <person name="Nowrousian M."/>
            <person name="Valiante V."/>
            <person name="Linde J."/>
            <person name="Jacobsen I.D."/>
            <person name="Marz M."/>
            <person name="Brakhage A.A."/>
            <person name="Gabaldon T."/>
            <person name="Bocker S."/>
            <person name="Voigt K."/>
        </authorList>
    </citation>
    <scope>NUCLEOTIDE SEQUENCE [LARGE SCALE GENOMIC DNA]</scope>
    <source>
        <strain evidence="2">FSU 9682</strain>
    </source>
</reference>